<keyword evidence="2" id="KW-1185">Reference proteome</keyword>
<dbReference type="Proteomes" id="UP000248410">
    <property type="component" value="Chromosome"/>
</dbReference>
<dbReference type="AlphaFoldDB" id="A0A2U9IQ37"/>
<proteinExistence type="predicted"/>
<sequence length="41" mass="4625">MLVSIYVKYYINDYTPEDTAYKVCSTCLTLATIGLIYGTHS</sequence>
<evidence type="ECO:0000313" key="2">
    <source>
        <dbReference type="Proteomes" id="UP000248410"/>
    </source>
</evidence>
<organism evidence="1 2">
    <name type="scientific">Acidianus sulfidivorans JP7</name>
    <dbReference type="NCBI Taxonomy" id="619593"/>
    <lineage>
        <taxon>Archaea</taxon>
        <taxon>Thermoproteota</taxon>
        <taxon>Thermoprotei</taxon>
        <taxon>Sulfolobales</taxon>
        <taxon>Sulfolobaceae</taxon>
        <taxon>Acidianus</taxon>
    </lineage>
</organism>
<protein>
    <submittedName>
        <fullName evidence="1">Uncharacterized protein</fullName>
    </submittedName>
</protein>
<dbReference type="EMBL" id="CP029288">
    <property type="protein sequence ID" value="AWR98096.1"/>
    <property type="molecule type" value="Genomic_DNA"/>
</dbReference>
<evidence type="ECO:0000313" key="1">
    <source>
        <dbReference type="EMBL" id="AWR98096.1"/>
    </source>
</evidence>
<dbReference type="InterPro" id="IPR010184">
    <property type="entry name" value="CRISPR-assoc_prot_MJ0385"/>
</dbReference>
<gene>
    <name evidence="1" type="ORF">DFR86_11500</name>
</gene>
<name>A0A2U9IQ37_9CREN</name>
<reference evidence="1 2" key="1">
    <citation type="submission" date="2018-05" db="EMBL/GenBank/DDBJ databases">
        <title>Complete Genome Sequences of Extremely Thermoacidophilic, Metal-Mobilizing Type-Strain Members of the Archaeal Family Sulfolobaceae: Acidianus brierleyi DSM-1651T, Acidianus sulfidivorans DSM-18786T, Metallosphaera hakonensis DSM-7519T, and Metallosphaera prunae DSM-10039T.</title>
        <authorList>
            <person name="Counts J.A."/>
            <person name="Kelly R.M."/>
        </authorList>
    </citation>
    <scope>NUCLEOTIDE SEQUENCE [LARGE SCALE GENOMIC DNA]</scope>
    <source>
        <strain evidence="1 2">JP7</strain>
    </source>
</reference>
<accession>A0A2U9IQ37</accession>
<dbReference type="Pfam" id="PF09703">
    <property type="entry name" value="Cas_Csa4"/>
    <property type="match status" value="1"/>
</dbReference>